<accession>C0QKH4</accession>
<dbReference type="RefSeq" id="WP_012663285.1">
    <property type="nucleotide sequence ID" value="NC_012108.1"/>
</dbReference>
<dbReference type="KEGG" id="dat:HRM2_09320"/>
<dbReference type="STRING" id="177437.HRM2_09320"/>
<dbReference type="EMBL" id="CP001087">
    <property type="protein sequence ID" value="ACN14045.1"/>
    <property type="molecule type" value="Genomic_DNA"/>
</dbReference>
<name>C0QKH4_DESAH</name>
<evidence type="ECO:0000313" key="2">
    <source>
        <dbReference type="EMBL" id="ACN14045.1"/>
    </source>
</evidence>
<protein>
    <submittedName>
        <fullName evidence="2">Uncharacterized protein</fullName>
    </submittedName>
</protein>
<dbReference type="eggNOG" id="ENOG5032EMF">
    <property type="taxonomic scope" value="Bacteria"/>
</dbReference>
<dbReference type="OrthoDB" id="5419957at2"/>
<dbReference type="Proteomes" id="UP000000442">
    <property type="component" value="Chromosome"/>
</dbReference>
<reference evidence="2 3" key="1">
    <citation type="journal article" date="2009" name="Environ. Microbiol.">
        <title>Genome sequence of Desulfobacterium autotrophicum HRM2, a marine sulfate reducer oxidizing organic carbon completely to carbon dioxide.</title>
        <authorList>
            <person name="Strittmatter A.W."/>
            <person name="Liesegang H."/>
            <person name="Rabus R."/>
            <person name="Decker I."/>
            <person name="Amann J."/>
            <person name="Andres S."/>
            <person name="Henne A."/>
            <person name="Fricke W.F."/>
            <person name="Martinez-Arias R."/>
            <person name="Bartels D."/>
            <person name="Goesmann A."/>
            <person name="Krause L."/>
            <person name="Puehler A."/>
            <person name="Klenk H.P."/>
            <person name="Richter M."/>
            <person name="Schuler M."/>
            <person name="Gloeckner F.O."/>
            <person name="Meyerdierks A."/>
            <person name="Gottschalk G."/>
            <person name="Amann R."/>
        </authorList>
    </citation>
    <scope>NUCLEOTIDE SEQUENCE [LARGE SCALE GENOMIC DNA]</scope>
    <source>
        <strain evidence="3">ATCC 43914 / DSM 3382 / HRM2</strain>
    </source>
</reference>
<sequence>MSNTRQQDPDSGGEEIPDSVKSRMKQRILKYVEINFAGRYTRLDIRFHDKFCYVDAYDEPDVIEDWPANFSETREEHIERMRNTPIYLFRLRYFGDEEQWGIAFYSYANNAYETSMFPDGKFFGTPELAVKTSAGFHL</sequence>
<gene>
    <name evidence="2" type="ordered locus">HRM2_09320</name>
</gene>
<keyword evidence="3" id="KW-1185">Reference proteome</keyword>
<evidence type="ECO:0000256" key="1">
    <source>
        <dbReference type="SAM" id="MobiDB-lite"/>
    </source>
</evidence>
<feature type="region of interest" description="Disordered" evidence="1">
    <location>
        <begin position="1"/>
        <end position="20"/>
    </location>
</feature>
<dbReference type="HOGENOM" id="CLU_1840697_0_0_7"/>
<dbReference type="AlphaFoldDB" id="C0QKH4"/>
<evidence type="ECO:0000313" key="3">
    <source>
        <dbReference type="Proteomes" id="UP000000442"/>
    </source>
</evidence>
<organism evidence="2 3">
    <name type="scientific">Desulforapulum autotrophicum (strain ATCC 43914 / DSM 3382 / VKM B-1955 / HRM2)</name>
    <name type="common">Desulfobacterium autotrophicum</name>
    <dbReference type="NCBI Taxonomy" id="177437"/>
    <lineage>
        <taxon>Bacteria</taxon>
        <taxon>Pseudomonadati</taxon>
        <taxon>Thermodesulfobacteriota</taxon>
        <taxon>Desulfobacteria</taxon>
        <taxon>Desulfobacterales</taxon>
        <taxon>Desulfobacteraceae</taxon>
        <taxon>Desulforapulum</taxon>
    </lineage>
</organism>
<proteinExistence type="predicted"/>